<dbReference type="Gene3D" id="1.10.10.10">
    <property type="entry name" value="Winged helix-like DNA-binding domain superfamily/Winged helix DNA-binding domain"/>
    <property type="match status" value="1"/>
</dbReference>
<organism evidence="5 6">
    <name type="scientific">Pseudothermotoga hypogea DSM 11164 = NBRC 106472</name>
    <dbReference type="NCBI Taxonomy" id="1123384"/>
    <lineage>
        <taxon>Bacteria</taxon>
        <taxon>Thermotogati</taxon>
        <taxon>Thermotogota</taxon>
        <taxon>Thermotogae</taxon>
        <taxon>Thermotogales</taxon>
        <taxon>Thermotogaceae</taxon>
        <taxon>Pseudothermotoga</taxon>
    </lineage>
</organism>
<proteinExistence type="predicted"/>
<dbReference type="NCBIfam" id="NF033788">
    <property type="entry name" value="HTH_metalloreg"/>
    <property type="match status" value="1"/>
</dbReference>
<gene>
    <name evidence="5" type="ORF">AJ81_09060</name>
</gene>
<dbReference type="EMBL" id="CP007141">
    <property type="protein sequence ID" value="AJC74298.1"/>
    <property type="molecule type" value="Genomic_DNA"/>
</dbReference>
<dbReference type="SUPFAM" id="SSF46785">
    <property type="entry name" value="Winged helix' DNA-binding domain"/>
    <property type="match status" value="1"/>
</dbReference>
<dbReference type="PRINTS" id="PR00778">
    <property type="entry name" value="HTHARSR"/>
</dbReference>
<evidence type="ECO:0000256" key="3">
    <source>
        <dbReference type="ARBA" id="ARBA00023163"/>
    </source>
</evidence>
<dbReference type="GO" id="GO:0003700">
    <property type="term" value="F:DNA-binding transcription factor activity"/>
    <property type="evidence" value="ECO:0007669"/>
    <property type="project" value="InterPro"/>
</dbReference>
<dbReference type="CDD" id="cd00090">
    <property type="entry name" value="HTH_ARSR"/>
    <property type="match status" value="1"/>
</dbReference>
<keyword evidence="2" id="KW-0238">DNA-binding</keyword>
<keyword evidence="1" id="KW-0805">Transcription regulation</keyword>
<dbReference type="PANTHER" id="PTHR43132:SF2">
    <property type="entry name" value="ARSENICAL RESISTANCE OPERON REPRESSOR ARSR-RELATED"/>
    <property type="match status" value="1"/>
</dbReference>
<evidence type="ECO:0000256" key="1">
    <source>
        <dbReference type="ARBA" id="ARBA00023015"/>
    </source>
</evidence>
<keyword evidence="6" id="KW-1185">Reference proteome</keyword>
<dbReference type="KEGG" id="phy:AJ81_09060"/>
<dbReference type="InterPro" id="IPR036388">
    <property type="entry name" value="WH-like_DNA-bd_sf"/>
</dbReference>
<evidence type="ECO:0000313" key="5">
    <source>
        <dbReference type="EMBL" id="AJC74298.1"/>
    </source>
</evidence>
<evidence type="ECO:0000256" key="2">
    <source>
        <dbReference type="ARBA" id="ARBA00023125"/>
    </source>
</evidence>
<dbReference type="PaxDb" id="1123384-AJ81_09060"/>
<dbReference type="SMART" id="SM00418">
    <property type="entry name" value="HTH_ARSR"/>
    <property type="match status" value="1"/>
</dbReference>
<evidence type="ECO:0000313" key="6">
    <source>
        <dbReference type="Proteomes" id="UP000077469"/>
    </source>
</evidence>
<dbReference type="InterPro" id="IPR036390">
    <property type="entry name" value="WH_DNA-bd_sf"/>
</dbReference>
<protein>
    <submittedName>
        <fullName evidence="5">ArsR family transcriptional regulator</fullName>
    </submittedName>
</protein>
<dbReference type="PROSITE" id="PS50987">
    <property type="entry name" value="HTH_ARSR_2"/>
    <property type="match status" value="1"/>
</dbReference>
<accession>A0A0X1KSM4</accession>
<dbReference type="Proteomes" id="UP000077469">
    <property type="component" value="Chromosome"/>
</dbReference>
<dbReference type="GO" id="GO:0003677">
    <property type="term" value="F:DNA binding"/>
    <property type="evidence" value="ECO:0007669"/>
    <property type="project" value="UniProtKB-KW"/>
</dbReference>
<dbReference type="PATRIC" id="fig|1123384.7.peg.1820"/>
<reference evidence="5 6" key="1">
    <citation type="submission" date="2014-01" db="EMBL/GenBank/DDBJ databases">
        <title>Genome sequencing of Thermotog hypogea.</title>
        <authorList>
            <person name="Zhang X."/>
            <person name="Alvare G."/>
            <person name="Fristensky B."/>
            <person name="Chen L."/>
            <person name="Suen T."/>
            <person name="Chen Q."/>
            <person name="Ma K."/>
        </authorList>
    </citation>
    <scope>NUCLEOTIDE SEQUENCE [LARGE SCALE GENOMIC DNA]</scope>
    <source>
        <strain evidence="5 6">DSM 11164</strain>
    </source>
</reference>
<dbReference type="AlphaFoldDB" id="A0A0X1KSM4"/>
<evidence type="ECO:0000259" key="4">
    <source>
        <dbReference type="PROSITE" id="PS50987"/>
    </source>
</evidence>
<sequence>MDLQRMAEIFKVLSHPTRLKVVLLLKEHGRMCVCELMSHLNTTQSNLSQHLAVLRLTGLVESQKTGNTIHYRLAENEFLLHLLNDVESFLTKEMTLSE</sequence>
<dbReference type="InterPro" id="IPR051011">
    <property type="entry name" value="Metal_resp_trans_reg"/>
</dbReference>
<dbReference type="InterPro" id="IPR011991">
    <property type="entry name" value="ArsR-like_HTH"/>
</dbReference>
<dbReference type="Pfam" id="PF01022">
    <property type="entry name" value="HTH_5"/>
    <property type="match status" value="1"/>
</dbReference>
<dbReference type="InterPro" id="IPR001845">
    <property type="entry name" value="HTH_ArsR_DNA-bd_dom"/>
</dbReference>
<dbReference type="PANTHER" id="PTHR43132">
    <property type="entry name" value="ARSENICAL RESISTANCE OPERON REPRESSOR ARSR-RELATED"/>
    <property type="match status" value="1"/>
</dbReference>
<feature type="domain" description="HTH arsR-type" evidence="4">
    <location>
        <begin position="1"/>
        <end position="97"/>
    </location>
</feature>
<dbReference type="STRING" id="1123384.AJ81_09060"/>
<keyword evidence="3" id="KW-0804">Transcription</keyword>
<name>A0A0X1KSM4_9THEM</name>